<protein>
    <submittedName>
        <fullName evidence="1">Uncharacterized protein</fullName>
    </submittedName>
</protein>
<accession>A0A5M6IW61</accession>
<keyword evidence="2" id="KW-1185">Reference proteome</keyword>
<gene>
    <name evidence="1" type="ORF">F1189_08935</name>
</gene>
<proteinExistence type="predicted"/>
<name>A0A5M6IW61_9PROT</name>
<dbReference type="AlphaFoldDB" id="A0A5M6IW61"/>
<dbReference type="Proteomes" id="UP000325255">
    <property type="component" value="Unassembled WGS sequence"/>
</dbReference>
<organism evidence="1 2">
    <name type="scientific">Rhodovastum atsumiense</name>
    <dbReference type="NCBI Taxonomy" id="504468"/>
    <lineage>
        <taxon>Bacteria</taxon>
        <taxon>Pseudomonadati</taxon>
        <taxon>Pseudomonadota</taxon>
        <taxon>Alphaproteobacteria</taxon>
        <taxon>Acetobacterales</taxon>
        <taxon>Acetobacteraceae</taxon>
        <taxon>Rhodovastum</taxon>
    </lineage>
</organism>
<dbReference type="RefSeq" id="WP_150040385.1">
    <property type="nucleotide sequence ID" value="NZ_OW485601.1"/>
</dbReference>
<dbReference type="OrthoDB" id="9885655at2"/>
<reference evidence="1 2" key="1">
    <citation type="submission" date="2019-09" db="EMBL/GenBank/DDBJ databases">
        <title>Genome sequence of Rhodovastum atsumiense, a diverse member of the Acetobacteraceae family of non-sulfur purple photosynthetic bacteria.</title>
        <authorList>
            <person name="Meyer T."/>
            <person name="Kyndt J."/>
        </authorList>
    </citation>
    <scope>NUCLEOTIDE SEQUENCE [LARGE SCALE GENOMIC DNA]</scope>
    <source>
        <strain evidence="1 2">DSM 21279</strain>
    </source>
</reference>
<evidence type="ECO:0000313" key="2">
    <source>
        <dbReference type="Proteomes" id="UP000325255"/>
    </source>
</evidence>
<evidence type="ECO:0000313" key="1">
    <source>
        <dbReference type="EMBL" id="KAA5612570.1"/>
    </source>
</evidence>
<sequence>MNRAGGNAAPATHGGSITYTLTGNLTGTLQDHAGHTITFAHTPFRWDVVGDIRSGTSLLGLAPVPVFEVPARSDRIAIGHRDLSPTIPTVFAVATVPGAHPFGIAGFSERATNHGLAWRSPRLAGYDGVSAIPSLPVSFDNAASLPTNGGDLRITTASDLHFRAVTG</sequence>
<comment type="caution">
    <text evidence="1">The sequence shown here is derived from an EMBL/GenBank/DDBJ whole genome shotgun (WGS) entry which is preliminary data.</text>
</comment>
<dbReference type="EMBL" id="VWPK01000011">
    <property type="protein sequence ID" value="KAA5612570.1"/>
    <property type="molecule type" value="Genomic_DNA"/>
</dbReference>